<dbReference type="InterPro" id="IPR039448">
    <property type="entry name" value="Beta_helix"/>
</dbReference>
<feature type="region of interest" description="Disordered" evidence="1">
    <location>
        <begin position="200"/>
        <end position="221"/>
    </location>
</feature>
<evidence type="ECO:0000313" key="4">
    <source>
        <dbReference type="Proteomes" id="UP000419144"/>
    </source>
</evidence>
<dbReference type="Proteomes" id="UP000419144">
    <property type="component" value="Unassembled WGS sequence"/>
</dbReference>
<comment type="caution">
    <text evidence="3">The sequence shown here is derived from an EMBL/GenBank/DDBJ whole genome shotgun (WGS) entry which is preliminary data.</text>
</comment>
<reference evidence="3" key="1">
    <citation type="submission" date="2019-11" db="EMBL/GenBank/DDBJ databases">
        <title>Leishmania tarentolae CDS.</title>
        <authorList>
            <person name="Goto Y."/>
            <person name="Yamagishi J."/>
        </authorList>
    </citation>
    <scope>NUCLEOTIDE SEQUENCE [LARGE SCALE GENOMIC DNA]</scope>
    <source>
        <strain evidence="3">Parrot Tar II</strain>
    </source>
</reference>
<dbReference type="EMBL" id="BLBS01000001">
    <property type="protein sequence ID" value="GET85379.1"/>
    <property type="molecule type" value="Genomic_DNA"/>
</dbReference>
<evidence type="ECO:0000256" key="1">
    <source>
        <dbReference type="SAM" id="MobiDB-lite"/>
    </source>
</evidence>
<dbReference type="OrthoDB" id="164285at2759"/>
<feature type="compositionally biased region" description="Low complexity" evidence="1">
    <location>
        <begin position="93"/>
        <end position="105"/>
    </location>
</feature>
<feature type="region of interest" description="Disordered" evidence="1">
    <location>
        <begin position="74"/>
        <end position="118"/>
    </location>
</feature>
<gene>
    <name evidence="3" type="ORF">LtaPh_0102500</name>
</gene>
<dbReference type="InterPro" id="IPR012334">
    <property type="entry name" value="Pectin_lyas_fold"/>
</dbReference>
<dbReference type="AlphaFoldDB" id="A0A640KCX6"/>
<name>A0A640KCX6_LEITA</name>
<dbReference type="InterPro" id="IPR011050">
    <property type="entry name" value="Pectin_lyase_fold/virulence"/>
</dbReference>
<proteinExistence type="predicted"/>
<organism evidence="3 4">
    <name type="scientific">Leishmania tarentolae</name>
    <name type="common">Sauroleishmania tarentolae</name>
    <dbReference type="NCBI Taxonomy" id="5689"/>
    <lineage>
        <taxon>Eukaryota</taxon>
        <taxon>Discoba</taxon>
        <taxon>Euglenozoa</taxon>
        <taxon>Kinetoplastea</taxon>
        <taxon>Metakinetoplastina</taxon>
        <taxon>Trypanosomatida</taxon>
        <taxon>Trypanosomatidae</taxon>
        <taxon>Leishmaniinae</taxon>
        <taxon>Leishmania</taxon>
        <taxon>lizard Leishmania</taxon>
    </lineage>
</organism>
<keyword evidence="4" id="KW-1185">Reference proteome</keyword>
<feature type="compositionally biased region" description="Pro residues" evidence="1">
    <location>
        <begin position="518"/>
        <end position="527"/>
    </location>
</feature>
<evidence type="ECO:0000313" key="3">
    <source>
        <dbReference type="EMBL" id="GET85379.1"/>
    </source>
</evidence>
<dbReference type="SUPFAM" id="SSF51126">
    <property type="entry name" value="Pectin lyase-like"/>
    <property type="match status" value="1"/>
</dbReference>
<feature type="compositionally biased region" description="Polar residues" evidence="1">
    <location>
        <begin position="451"/>
        <end position="466"/>
    </location>
</feature>
<protein>
    <recommendedName>
        <fullName evidence="2">Right handed beta helix domain-containing protein</fullName>
    </recommendedName>
</protein>
<sequence length="835" mass="88770">MGVREELVQLYRIYNPRRLKDIEAIMERFKGREEAMLTALREKYARHGASTDSSFAAASTASWAEVLPRQTAPRRAEAAAGAPAAAMDVAHPSTSVSSLSPSRTTDVPCSESASGETAPSAACRAAVTPSCTSRAVVGHAITATTVSDVAAAAAGRHHEMAQLIDQMRSVDVRRLADRVATLPTSVPSWASRTPRLRWRRSRDTSALEDNDSYDERYSSSSTNMSKSELVELLRHTAVFLNFFSQCASRFLLLAEEEKQLADAALTTSDGASPSRALPQPQERQAAVEASRPSPHHDHHTTCSRKNNSEPMRRGTGEPPQGNGGYEQDRWSMSSNHVGSDERAVRVTDDSAALSKTRMQQQATIVSTLVHNGASTSTPSSAAVAPAHSLDVDHVDAAVSRHHWHSSCARGTRELSSSVLPQRLPSASLSLRATQRDEDRVAGVGDLGGGSSSPSYRTTTVSPLTSSKSRHSGYSPHTPSPPRHCRGGAAQRASAPATTMKTPARHRSSSSRLGSSPAATPPHPPTSPPMHSGALVVRSPPSPLERRRVHTWVPSPQPNHYSAVCAALQSGDCVVLQPGVYYEELVLDNCGHVELTSAYPGAAVVLRPSSDLAPALRIRGACTRVELKGVVLVQGEWAETDAKAAAQVSGAASAAPRSSLSSAPQLPLLSVSDGAALQATACHFYGGAGGGIIIAGRHTRATLDLCLISLCDFAGIYVHHGASVEVRRSKVKQSEAGLRVSKSSFYVRESTLEENRTDGIVVYGGSVGVLEESSVLKNGGNGIFLEGGTGEEVRVIASTIELNALYGVQRFRGSTLQIRSSYIRDNGLLPISEERG</sequence>
<evidence type="ECO:0000259" key="2">
    <source>
        <dbReference type="Pfam" id="PF13229"/>
    </source>
</evidence>
<feature type="compositionally biased region" description="Basic and acidic residues" evidence="1">
    <location>
        <begin position="306"/>
        <end position="315"/>
    </location>
</feature>
<feature type="region of interest" description="Disordered" evidence="1">
    <location>
        <begin position="425"/>
        <end position="541"/>
    </location>
</feature>
<dbReference type="Pfam" id="PF13229">
    <property type="entry name" value="Beta_helix"/>
    <property type="match status" value="1"/>
</dbReference>
<dbReference type="Gene3D" id="2.160.20.10">
    <property type="entry name" value="Single-stranded right-handed beta-helix, Pectin lyase-like"/>
    <property type="match status" value="1"/>
</dbReference>
<feature type="region of interest" description="Disordered" evidence="1">
    <location>
        <begin position="264"/>
        <end position="345"/>
    </location>
</feature>
<dbReference type="VEuPathDB" id="TriTrypDB:LtaPh_0102500"/>
<accession>A0A640KCX6</accession>
<feature type="domain" description="Right handed beta helix" evidence="2">
    <location>
        <begin position="672"/>
        <end position="819"/>
    </location>
</feature>